<evidence type="ECO:0000313" key="2">
    <source>
        <dbReference type="Proteomes" id="UP001327027"/>
    </source>
</evidence>
<dbReference type="Proteomes" id="UP001327027">
    <property type="component" value="Unassembled WGS sequence"/>
</dbReference>
<evidence type="ECO:0000313" key="1">
    <source>
        <dbReference type="EMBL" id="MEB3345475.1"/>
    </source>
</evidence>
<reference evidence="1 2" key="1">
    <citation type="journal article" date="2013" name="Int. J. Syst. Evol. Microbiol.">
        <title>Aquimarina gracilis sp. nov., isolated from the gut microflora of a mussel, Mytilus coruscus, and emended description of Aquimarina spongiae.</title>
        <authorList>
            <person name="Park S.C."/>
            <person name="Choe H.N."/>
            <person name="Baik K.S."/>
            <person name="Seong C.N."/>
        </authorList>
    </citation>
    <scope>NUCLEOTIDE SEQUENCE [LARGE SCALE GENOMIC DNA]</scope>
    <source>
        <strain evidence="1 2">PSC32</strain>
    </source>
</reference>
<proteinExistence type="predicted"/>
<sequence>MTTQLHLAAQYLAAAGISFLEKKEDDSHTNLGFSITEGNLYTRPLNEAGDTLSLNYHRFTLEWNSKNSKSSLRLDKTLHSEVLKWIQVTAEEANIKKQYNYDFHYDLPYDKITNDFEFKLTDPSRLKRLIHFRTLAQLSIKTFLENHKIESDIRIWPHHFDTGAFAMLKNKSNMSIGLGLAIPDSVVNDYYLYISGYHGHDAVDTSNFNSLTIGNWYTEGFKGAVLPVSEIDQKDAVIFFDQAFSIYSNQ</sequence>
<protein>
    <submittedName>
        <fullName evidence="1">Uncharacterized protein</fullName>
    </submittedName>
</protein>
<accession>A0ABU5ZUB3</accession>
<organism evidence="1 2">
    <name type="scientific">Aquimarina gracilis</name>
    <dbReference type="NCBI Taxonomy" id="874422"/>
    <lineage>
        <taxon>Bacteria</taxon>
        <taxon>Pseudomonadati</taxon>
        <taxon>Bacteroidota</taxon>
        <taxon>Flavobacteriia</taxon>
        <taxon>Flavobacteriales</taxon>
        <taxon>Flavobacteriaceae</taxon>
        <taxon>Aquimarina</taxon>
    </lineage>
</organism>
<keyword evidence="2" id="KW-1185">Reference proteome</keyword>
<comment type="caution">
    <text evidence="1">The sequence shown here is derived from an EMBL/GenBank/DDBJ whole genome shotgun (WGS) entry which is preliminary data.</text>
</comment>
<gene>
    <name evidence="1" type="ORF">U6A24_08400</name>
</gene>
<name>A0ABU5ZUB3_9FLAO</name>
<dbReference type="EMBL" id="JAYKLX010000003">
    <property type="protein sequence ID" value="MEB3345475.1"/>
    <property type="molecule type" value="Genomic_DNA"/>
</dbReference>
<dbReference type="RefSeq" id="WP_324179500.1">
    <property type="nucleotide sequence ID" value="NZ_BAABAW010000007.1"/>
</dbReference>